<dbReference type="PATRIC" id="fig|1348663.4.peg.2610"/>
<dbReference type="NCBIfam" id="TIGR00331">
    <property type="entry name" value="hrcA"/>
    <property type="match status" value="1"/>
</dbReference>
<dbReference type="PANTHER" id="PTHR34824">
    <property type="entry name" value="HEAT-INDUCIBLE TRANSCRIPTION REPRESSOR HRCA"/>
    <property type="match status" value="1"/>
</dbReference>
<dbReference type="InterPro" id="IPR021153">
    <property type="entry name" value="HrcA_C"/>
</dbReference>
<evidence type="ECO:0000259" key="8">
    <source>
        <dbReference type="Pfam" id="PF08220"/>
    </source>
</evidence>
<keyword evidence="2 6" id="KW-0805">Transcription regulation</keyword>
<feature type="domain" description="Heat-inducible transcription repressor HrcA C-terminal" evidence="7">
    <location>
        <begin position="122"/>
        <end position="340"/>
    </location>
</feature>
<evidence type="ECO:0000259" key="7">
    <source>
        <dbReference type="Pfam" id="PF01628"/>
    </source>
</evidence>
<dbReference type="GO" id="GO:0003700">
    <property type="term" value="F:DNA-binding transcription factor activity"/>
    <property type="evidence" value="ECO:0007669"/>
    <property type="project" value="InterPro"/>
</dbReference>
<dbReference type="InterPro" id="IPR002571">
    <property type="entry name" value="HrcA"/>
</dbReference>
<keyword evidence="10" id="KW-1185">Reference proteome</keyword>
<protein>
    <recommendedName>
        <fullName evidence="6">Heat-inducible transcription repressor HrcA</fullName>
    </recommendedName>
</protein>
<dbReference type="RefSeq" id="WP_051653014.1">
    <property type="nucleotide sequence ID" value="NZ_KK853997.1"/>
</dbReference>
<evidence type="ECO:0000256" key="6">
    <source>
        <dbReference type="HAMAP-Rule" id="MF_00081"/>
    </source>
</evidence>
<dbReference type="Pfam" id="PF01628">
    <property type="entry name" value="HrcA"/>
    <property type="match status" value="1"/>
</dbReference>
<evidence type="ECO:0000256" key="1">
    <source>
        <dbReference type="ARBA" id="ARBA00022491"/>
    </source>
</evidence>
<accession>A0A066Z5M2</accession>
<comment type="similarity">
    <text evidence="6">Belongs to the HrcA family.</text>
</comment>
<dbReference type="Gene3D" id="1.10.10.10">
    <property type="entry name" value="Winged helix-like DNA-binding domain superfamily/Winged helix DNA-binding domain"/>
    <property type="match status" value="1"/>
</dbReference>
<keyword evidence="1 6" id="KW-0678">Repressor</keyword>
<organism evidence="9 10">
    <name type="scientific">Kitasatospora cheerisanensis KCTC 2395</name>
    <dbReference type="NCBI Taxonomy" id="1348663"/>
    <lineage>
        <taxon>Bacteria</taxon>
        <taxon>Bacillati</taxon>
        <taxon>Actinomycetota</taxon>
        <taxon>Actinomycetes</taxon>
        <taxon>Kitasatosporales</taxon>
        <taxon>Streptomycetaceae</taxon>
        <taxon>Kitasatospora</taxon>
    </lineage>
</organism>
<dbReference type="Pfam" id="PF08220">
    <property type="entry name" value="HTH_DeoR"/>
    <property type="match status" value="1"/>
</dbReference>
<dbReference type="InterPro" id="IPR001034">
    <property type="entry name" value="DeoR_HTH"/>
</dbReference>
<proteinExistence type="inferred from homology"/>
<dbReference type="SUPFAM" id="SSF55781">
    <property type="entry name" value="GAF domain-like"/>
    <property type="match status" value="1"/>
</dbReference>
<dbReference type="HAMAP" id="MF_00081">
    <property type="entry name" value="HrcA"/>
    <property type="match status" value="1"/>
</dbReference>
<evidence type="ECO:0000256" key="5">
    <source>
        <dbReference type="ARBA" id="ARBA00055319"/>
    </source>
</evidence>
<dbReference type="HOGENOM" id="CLU_050019_2_0_11"/>
<dbReference type="FunFam" id="1.10.10.10:FF:000049">
    <property type="entry name" value="Heat-inducible transcription repressor HrcA"/>
    <property type="match status" value="1"/>
</dbReference>
<evidence type="ECO:0000256" key="2">
    <source>
        <dbReference type="ARBA" id="ARBA00023015"/>
    </source>
</evidence>
<comment type="caution">
    <text evidence="9">The sequence shown here is derived from an EMBL/GenBank/DDBJ whole genome shotgun (WGS) entry which is preliminary data.</text>
</comment>
<dbReference type="GO" id="GO:0003677">
    <property type="term" value="F:DNA binding"/>
    <property type="evidence" value="ECO:0007669"/>
    <property type="project" value="InterPro"/>
</dbReference>
<dbReference type="eggNOG" id="COG1420">
    <property type="taxonomic scope" value="Bacteria"/>
</dbReference>
<dbReference type="SUPFAM" id="SSF46785">
    <property type="entry name" value="Winged helix' DNA-binding domain"/>
    <property type="match status" value="1"/>
</dbReference>
<dbReference type="Gene3D" id="3.30.390.60">
    <property type="entry name" value="Heat-inducible transcription repressor hrca homolog, domain 3"/>
    <property type="match status" value="1"/>
</dbReference>
<dbReference type="InterPro" id="IPR036390">
    <property type="entry name" value="WH_DNA-bd_sf"/>
</dbReference>
<evidence type="ECO:0000256" key="3">
    <source>
        <dbReference type="ARBA" id="ARBA00023016"/>
    </source>
</evidence>
<evidence type="ECO:0000313" key="10">
    <source>
        <dbReference type="Proteomes" id="UP000027178"/>
    </source>
</evidence>
<keyword evidence="4 6" id="KW-0804">Transcription</keyword>
<dbReference type="AlphaFoldDB" id="A0A066Z5M2"/>
<dbReference type="Proteomes" id="UP000027178">
    <property type="component" value="Unassembled WGS sequence"/>
</dbReference>
<name>A0A066Z5M2_9ACTN</name>
<reference evidence="9 10" key="1">
    <citation type="submission" date="2014-05" db="EMBL/GenBank/DDBJ databases">
        <title>Draft Genome Sequence of Kitasatospora cheerisanensis KCTC 2395.</title>
        <authorList>
            <person name="Nam D.H."/>
        </authorList>
    </citation>
    <scope>NUCLEOTIDE SEQUENCE [LARGE SCALE GENOMIC DNA]</scope>
    <source>
        <strain evidence="9 10">KCTC 2395</strain>
    </source>
</reference>
<comment type="function">
    <text evidence="5 6">Negative regulator of class I heat shock genes (grpE-dnaK-dnaJ and groELS operons). Prevents heat-shock induction of these operons.</text>
</comment>
<sequence length="357" mass="38739">MPDDGKPDGRLIDPRPSVRPLDERRLAVLRAIVQDYVGTEEPVGSKALVERHNLGVSPATVRNDMAALEEDGFIHQPHTSAGRIPTDKGYRLFVDRLAEVKPMTAPERRAIRHFLEGAVDLDDVVARTVRLLAQLTRQVAVVQYPSLTRSTVRHIELVSLTPTKLMLVLITNTGRVEQRMVDCPGPVGEALLGDLRARLNGMAGGCRLPEVPTVLEDLAAGFDPADRSTVSTVLTVLFETLAEQNEERIMLAGTANLTRFGHDFPLTIRPVLEALEEQVVLLRLLGETADSAMTVRIGHEIAHEGLNSTSVVSVGYGSGDQSVAKLGVIGPTRMDYPGTMGAVRAVARYVGQILAES</sequence>
<feature type="domain" description="HTH deoR-type" evidence="8">
    <location>
        <begin position="53"/>
        <end position="81"/>
    </location>
</feature>
<dbReference type="Gene3D" id="3.30.450.40">
    <property type="match status" value="1"/>
</dbReference>
<gene>
    <name evidence="6" type="primary">hrcA</name>
    <name evidence="9" type="ORF">KCH_27060</name>
</gene>
<dbReference type="PIRSF" id="PIRSF005485">
    <property type="entry name" value="HrcA"/>
    <property type="match status" value="1"/>
</dbReference>
<dbReference type="InterPro" id="IPR036388">
    <property type="entry name" value="WH-like_DNA-bd_sf"/>
</dbReference>
<dbReference type="EMBL" id="JNBY01000083">
    <property type="protein sequence ID" value="KDN85475.1"/>
    <property type="molecule type" value="Genomic_DNA"/>
</dbReference>
<dbReference type="GO" id="GO:0045892">
    <property type="term" value="P:negative regulation of DNA-templated transcription"/>
    <property type="evidence" value="ECO:0007669"/>
    <property type="project" value="UniProtKB-UniRule"/>
</dbReference>
<evidence type="ECO:0000256" key="4">
    <source>
        <dbReference type="ARBA" id="ARBA00023163"/>
    </source>
</evidence>
<dbReference type="PANTHER" id="PTHR34824:SF1">
    <property type="entry name" value="HEAT-INDUCIBLE TRANSCRIPTION REPRESSOR HRCA"/>
    <property type="match status" value="1"/>
</dbReference>
<dbReference type="InterPro" id="IPR023120">
    <property type="entry name" value="WHTH_transcript_rep_HrcA_IDD"/>
</dbReference>
<dbReference type="InterPro" id="IPR029016">
    <property type="entry name" value="GAF-like_dom_sf"/>
</dbReference>
<keyword evidence="3 6" id="KW-0346">Stress response</keyword>
<evidence type="ECO:0000313" key="9">
    <source>
        <dbReference type="EMBL" id="KDN85475.1"/>
    </source>
</evidence>